<keyword evidence="3" id="KW-1185">Reference proteome</keyword>
<evidence type="ECO:0000313" key="2">
    <source>
        <dbReference type="EMBL" id="KAF4673721.1"/>
    </source>
</evidence>
<name>A0A7J6MRX5_PERCH</name>
<sequence length="1995" mass="217732">ISIAADVIKKCEAVTVGGAPAKLLGAAYDPTSQKRTLMVSSSKDPVACSAVAEAPEDMDLLGEYHITTTCSSKNVIIKCTDPGAAVKMAHLWGSYTNQEIQVSKELLSKCAGSSGTTSLTYEVSEDGKWEGTTRSWVAGDKGLTCTTPVPDLKFIGNSISISASCGSETVKLSCGGLEGIKETLRIVARWGENPNPKILINQDIVDHCKTVTNIGDGTIESAWLRVSGDGSTIQRYLWSGEAVQCDYGVKSPLILSDDSVKVKTQCDGQKAEGSVAISCDNGFDAVREFARNWGGWDSPVMLLDPSLYSSCSAMRAGQKSDMEKISAITYNVENRFRSIVFPDKATETCVAPSSPPSLFVNTEEDAAYNLKLPCNRKNYVDISCTLPGNAVDVSTFFGLRTREVIVPEVEKCKSKTGGMSPLRASIRINTDGTTGARSLTWPASWKPAVTTGVSLEGDDLVPPKASSLLERQRNSQEVRREIINSEDDDPVYRAWHFWVELEFNATATECKNDQCIAFDHLNCGDVATTLFVSKWWVGKSDARVRIDDPIMEHCGGPIGASRIVAQRELPYDAGNPLECDAVTKPIMMSGQGGYVVTADCGPNREKVTRVRCDGLEWAQLFAHGWGDKEKSGIGLPADVIESCKEAEIGAQSAELTGAYYDETSRHLTFASMKDPLECAAVTDAPEDIDLEQEFHVKIDCGGKDAVVLKCQDPGSAVRVAHQWGKYPKQEVQVSTELLLECERPGGEPLLDLTYDVSVDGTWQGTTRRWGDDVCETPVPDFIFRGDNIHMTVGCSGGGGAKQELSCGGLGEIGPMLRIAARWGEHPNPKIMIDSTVVGECKDVRNLKGAALVEAWITADMNGEVTSRYLMTSDMYRCDYGIKDPLIMAKDAIMMRTKCDGVEGDVMIECNDDGDSSDEFAKNWGGYNASAVLSLDPSKFDTCKVKRDGKEDYEDITAVLFDRVHKAKMLQFGDGTSEVCKSTADTPPVLVVNKGATTAIYRFVLDCFKEATVDCMEPGDAVDVNTFMGFPTREIAVPEVTKCKNRNGMSPLTATIEIEIDGTEGLRYLTWPSDYTTEEPEIEVPTSSPSPRRPGFVSSERANYGGFRNSGDRDSSTATAAPRPTRPVPTASSPTVPVPTSPVPTANGQSGRRHVGWPGFRTTIKTSIRAPGYPHPSGGGYYPNVNVRTSVSHGPARPYERGDRHHHDRFGRDTTKISRVFDRPPEDDRNRNAETIPSLPAFDQLPSFLEMGVTTSEPVRVPNLRKPVREMDHDPVYRDWFFWIDVDYVIENCPAGEDCSIAEHLDCGGVESTLHVAIWWGGKKDARVRIDDPIMKHCGGPLGASRVVNQRELPLDASNPLSCAPVTTPIINAGEKDHIVVAYCGSEFKERHEIHCDGSIWAQHLAYGWGDSDNSGLDISHDLVKACQKVTVQRIDNLHTLLSASLKGATFKPGNKNDNYMTKRELKLTFQVTPYRYEPSVFDYQCERVITAVEIPEDAGAPAVATVRALCDFDETSKAFVKLECPESAAVSFAIQWGGFSKRTVGLGPEIMSHSTRVLRGSSDLGPAIAATMEQDRSKYYLQMKDTPGYFICDKADATIQQTKELEFALTVPCPSHFIDSSTQPNREPKLTVYFDDPYAAVGFLVRWGRVVNAKVDSYYASKFTKPAPQMTVQNSLPVIHVNDHTCNCPARAPVVYAPQGEARVTFSSNPLIAVRYDDRMVAMAASMIAGHRLSEIILDSAITHHVTHITIGANVYMGKEEEHPLKRVALLIAGDSNTVEDHVIEVLRPDLVAGPLEAFDVRRYHPVAYKCGRHSLVAVDGLVLKVKCQEGELPACPHHHAIHLANPAALEPVEVTLTFDDIAALTQFVAFWKDSAHDTPVDVGTLPGRPTVMNSANRPRETRLSTAAHQDGSRILTEQTTNGNNTPTSVQRLSASEGDDDDDDDISVAGRGDGSGLIGVDNKASKRSGIRHHSVRHLITNANKYRMRAAVALSE</sequence>
<feature type="compositionally biased region" description="Acidic residues" evidence="1">
    <location>
        <begin position="1937"/>
        <end position="1946"/>
    </location>
</feature>
<dbReference type="Proteomes" id="UP000591131">
    <property type="component" value="Unassembled WGS sequence"/>
</dbReference>
<evidence type="ECO:0000256" key="1">
    <source>
        <dbReference type="SAM" id="MobiDB-lite"/>
    </source>
</evidence>
<dbReference type="OrthoDB" id="441089at2759"/>
<feature type="compositionally biased region" description="Low complexity" evidence="1">
    <location>
        <begin position="1115"/>
        <end position="1134"/>
    </location>
</feature>
<dbReference type="EMBL" id="JAAPAO010000077">
    <property type="protein sequence ID" value="KAF4673721.1"/>
    <property type="molecule type" value="Genomic_DNA"/>
</dbReference>
<organism evidence="2 3">
    <name type="scientific">Perkinsus chesapeaki</name>
    <name type="common">Clam parasite</name>
    <name type="synonym">Perkinsus andrewsi</name>
    <dbReference type="NCBI Taxonomy" id="330153"/>
    <lineage>
        <taxon>Eukaryota</taxon>
        <taxon>Sar</taxon>
        <taxon>Alveolata</taxon>
        <taxon>Perkinsozoa</taxon>
        <taxon>Perkinsea</taxon>
        <taxon>Perkinsida</taxon>
        <taxon>Perkinsidae</taxon>
        <taxon>Perkinsus</taxon>
    </lineage>
</organism>
<proteinExistence type="predicted"/>
<comment type="caution">
    <text evidence="2">The sequence shown here is derived from an EMBL/GenBank/DDBJ whole genome shotgun (WGS) entry which is preliminary data.</text>
</comment>
<feature type="compositionally biased region" description="Polar residues" evidence="1">
    <location>
        <begin position="1916"/>
        <end position="1934"/>
    </location>
</feature>
<reference evidence="2 3" key="1">
    <citation type="submission" date="2020-04" db="EMBL/GenBank/DDBJ databases">
        <title>Perkinsus chesapeaki whole genome sequence.</title>
        <authorList>
            <person name="Bogema D.R."/>
        </authorList>
    </citation>
    <scope>NUCLEOTIDE SEQUENCE [LARGE SCALE GENOMIC DNA]</scope>
    <source>
        <strain evidence="2">ATCC PRA-425</strain>
    </source>
</reference>
<protein>
    <submittedName>
        <fullName evidence="2">Uncharacterized protein</fullName>
    </submittedName>
</protein>
<gene>
    <name evidence="2" type="ORF">FOL47_010202</name>
</gene>
<feature type="region of interest" description="Disordered" evidence="1">
    <location>
        <begin position="1076"/>
        <end position="1157"/>
    </location>
</feature>
<feature type="region of interest" description="Disordered" evidence="1">
    <location>
        <begin position="1879"/>
        <end position="1972"/>
    </location>
</feature>
<feature type="non-terminal residue" evidence="2">
    <location>
        <position position="1995"/>
    </location>
</feature>
<evidence type="ECO:0000313" key="3">
    <source>
        <dbReference type="Proteomes" id="UP000591131"/>
    </source>
</evidence>
<accession>A0A7J6MRX5</accession>